<dbReference type="Pfam" id="PF00109">
    <property type="entry name" value="ketoacyl-synt"/>
    <property type="match status" value="1"/>
</dbReference>
<dbReference type="SUPFAM" id="SSF53901">
    <property type="entry name" value="Thiolase-like"/>
    <property type="match status" value="2"/>
</dbReference>
<dbReference type="OrthoDB" id="621666at2"/>
<keyword evidence="1" id="KW-0808">Transferase</keyword>
<organism evidence="3 4">
    <name type="scientific">Pseudarcicella hirudinis</name>
    <dbReference type="NCBI Taxonomy" id="1079859"/>
    <lineage>
        <taxon>Bacteria</taxon>
        <taxon>Pseudomonadati</taxon>
        <taxon>Bacteroidota</taxon>
        <taxon>Cytophagia</taxon>
        <taxon>Cytophagales</taxon>
        <taxon>Flectobacillaceae</taxon>
        <taxon>Pseudarcicella</taxon>
    </lineage>
</organism>
<dbReference type="InterPro" id="IPR014030">
    <property type="entry name" value="Ketoacyl_synth_N"/>
</dbReference>
<feature type="domain" description="Beta-ketoacyl synthase-like N-terminal" evidence="2">
    <location>
        <begin position="5"/>
        <end position="244"/>
    </location>
</feature>
<evidence type="ECO:0000313" key="4">
    <source>
        <dbReference type="Proteomes" id="UP000199306"/>
    </source>
</evidence>
<keyword evidence="4" id="KW-1185">Reference proteome</keyword>
<accession>A0A1I5THL4</accession>
<dbReference type="GO" id="GO:0004315">
    <property type="term" value="F:3-oxoacyl-[acyl-carrier-protein] synthase activity"/>
    <property type="evidence" value="ECO:0007669"/>
    <property type="project" value="TreeGrafter"/>
</dbReference>
<dbReference type="InterPro" id="IPR000794">
    <property type="entry name" value="Beta-ketoacyl_synthase"/>
</dbReference>
<dbReference type="RefSeq" id="WP_092017116.1">
    <property type="nucleotide sequence ID" value="NZ_FOXH01000006.1"/>
</dbReference>
<dbReference type="PANTHER" id="PTHR11712:SF336">
    <property type="entry name" value="3-OXOACYL-[ACYL-CARRIER-PROTEIN] SYNTHASE, MITOCHONDRIAL"/>
    <property type="match status" value="1"/>
</dbReference>
<reference evidence="3 4" key="1">
    <citation type="submission" date="2016-10" db="EMBL/GenBank/DDBJ databases">
        <authorList>
            <person name="de Groot N.N."/>
        </authorList>
    </citation>
    <scope>NUCLEOTIDE SEQUENCE [LARGE SCALE GENOMIC DNA]</scope>
    <source>
        <strain evidence="4">E92,LMG 26720,CCM 7988</strain>
    </source>
</reference>
<dbReference type="PANTHER" id="PTHR11712">
    <property type="entry name" value="POLYKETIDE SYNTHASE-RELATED"/>
    <property type="match status" value="1"/>
</dbReference>
<dbReference type="GO" id="GO:0006633">
    <property type="term" value="P:fatty acid biosynthetic process"/>
    <property type="evidence" value="ECO:0007669"/>
    <property type="project" value="TreeGrafter"/>
</dbReference>
<dbReference type="EMBL" id="FOXH01000006">
    <property type="protein sequence ID" value="SFP81886.1"/>
    <property type="molecule type" value="Genomic_DNA"/>
</dbReference>
<proteinExistence type="predicted"/>
<dbReference type="Gene3D" id="3.40.47.10">
    <property type="match status" value="2"/>
</dbReference>
<evidence type="ECO:0000259" key="2">
    <source>
        <dbReference type="Pfam" id="PF00109"/>
    </source>
</evidence>
<name>A0A1I5THL4_9BACT</name>
<dbReference type="Proteomes" id="UP000199306">
    <property type="component" value="Unassembled WGS sequence"/>
</dbReference>
<dbReference type="InterPro" id="IPR016039">
    <property type="entry name" value="Thiolase-like"/>
</dbReference>
<dbReference type="AlphaFoldDB" id="A0A1I5THL4"/>
<evidence type="ECO:0000313" key="3">
    <source>
        <dbReference type="EMBL" id="SFP81886.1"/>
    </source>
</evidence>
<dbReference type="STRING" id="1079859.SAMN04515674_10631"/>
<protein>
    <submittedName>
        <fullName evidence="3">3-oxoacyl-(Acyl-carrier-protein) synthase</fullName>
    </submittedName>
</protein>
<evidence type="ECO:0000256" key="1">
    <source>
        <dbReference type="ARBA" id="ARBA00022679"/>
    </source>
</evidence>
<gene>
    <name evidence="3" type="ORF">SAMN04515674_10631</name>
</gene>
<sequence length="412" mass="45080">MENKKKIVISGGGVLSNMGVGLEQFWNSLVNNEKGITIREEWNMPEVGAQYFGKCPDFNFKEHFENIRPPFPLKYSQMAMVGCNLAIKDAGLEVNDGNAERLGLLIDTSFGASSAVQGFLVKLFEEGPGKVSPFNFTKTTVNCALGDVARNFGLKGPSSMLMGENTVCYGFDLLQDGKADVIICGGFDEIIDVPVIAHDKRNYLIPPVKNGVQVPFEENLSEERGKIVFGEASAFVVLETLEHAQARGAKIYAELVDYTVIGDTSYDDFLYQRSNEDLDYSMTSLLERTEIDKENVGLVVGGACLPWHIRDFEASVIKNIWKDSSVYYTTVKGKTGETFSSSPIISLLTGAMCLSENAVTGTGYSPEVLKGIAENIHIPETTLHHDSQKPYALVNSLHKGGNTVSIMLKKAA</sequence>